<reference evidence="2 3" key="1">
    <citation type="submission" date="2019-03" db="EMBL/GenBank/DDBJ databases">
        <title>Genomic Encyclopedia of Archaeal and Bacterial Type Strains, Phase II (KMG-II): from individual species to whole genera.</title>
        <authorList>
            <person name="Goeker M."/>
        </authorList>
    </citation>
    <scope>NUCLEOTIDE SEQUENCE [LARGE SCALE GENOMIC DNA]</scope>
    <source>
        <strain evidence="2 3">DSM 19035</strain>
    </source>
</reference>
<dbReference type="Pfam" id="PF14322">
    <property type="entry name" value="SusD-like_3"/>
    <property type="match status" value="1"/>
</dbReference>
<dbReference type="RefSeq" id="WP_166664941.1">
    <property type="nucleotide sequence ID" value="NZ_SNYC01000009.1"/>
</dbReference>
<dbReference type="SUPFAM" id="SSF48452">
    <property type="entry name" value="TPR-like"/>
    <property type="match status" value="1"/>
</dbReference>
<evidence type="ECO:0000259" key="1">
    <source>
        <dbReference type="Pfam" id="PF14322"/>
    </source>
</evidence>
<dbReference type="PROSITE" id="PS51257">
    <property type="entry name" value="PROKAR_LIPOPROTEIN"/>
    <property type="match status" value="1"/>
</dbReference>
<proteinExistence type="predicted"/>
<keyword evidence="3" id="KW-1185">Reference proteome</keyword>
<accession>A0A4R6SQJ7</accession>
<dbReference type="InterPro" id="IPR033985">
    <property type="entry name" value="SusD-like_N"/>
</dbReference>
<comment type="caution">
    <text evidence="2">The sequence shown here is derived from an EMBL/GenBank/DDBJ whole genome shotgun (WGS) entry which is preliminary data.</text>
</comment>
<gene>
    <name evidence="2" type="ORF">ATK78_4386</name>
</gene>
<dbReference type="EMBL" id="SNYC01000009">
    <property type="protein sequence ID" value="TDQ06316.1"/>
    <property type="molecule type" value="Genomic_DNA"/>
</dbReference>
<dbReference type="InterPro" id="IPR011990">
    <property type="entry name" value="TPR-like_helical_dom_sf"/>
</dbReference>
<dbReference type="Proteomes" id="UP000295620">
    <property type="component" value="Unassembled WGS sequence"/>
</dbReference>
<dbReference type="Gene3D" id="1.25.40.900">
    <property type="match status" value="1"/>
</dbReference>
<feature type="domain" description="SusD-like N-terminal" evidence="1">
    <location>
        <begin position="24"/>
        <end position="243"/>
    </location>
</feature>
<protein>
    <submittedName>
        <fullName evidence="2">Putative outer membrane starch-binding protein</fullName>
    </submittedName>
</protein>
<dbReference type="Gene3D" id="1.25.40.390">
    <property type="match status" value="1"/>
</dbReference>
<evidence type="ECO:0000313" key="2">
    <source>
        <dbReference type="EMBL" id="TDQ06316.1"/>
    </source>
</evidence>
<evidence type="ECO:0000313" key="3">
    <source>
        <dbReference type="Proteomes" id="UP000295620"/>
    </source>
</evidence>
<organism evidence="2 3">
    <name type="scientific">Pedobacter metabolipauper</name>
    <dbReference type="NCBI Taxonomy" id="425513"/>
    <lineage>
        <taxon>Bacteria</taxon>
        <taxon>Pseudomonadati</taxon>
        <taxon>Bacteroidota</taxon>
        <taxon>Sphingobacteriia</taxon>
        <taxon>Sphingobacteriales</taxon>
        <taxon>Sphingobacteriaceae</taxon>
        <taxon>Pedobacter</taxon>
    </lineage>
</organism>
<dbReference type="AlphaFoldDB" id="A0A4R6SQJ7"/>
<dbReference type="Gene3D" id="2.20.20.130">
    <property type="match status" value="1"/>
</dbReference>
<name>A0A4R6SQJ7_9SPHI</name>
<sequence>MKAPKLINISLCLVILFSLSCKKWIEVEPKTQIENDRFFANEQGFAEALNGVYIKMGSTPLYGRELTFGLTDVLGGLYNLSTSNGSVAYRDAFAGAYQNDSDRPIIEGIWSNSYNAISNLNNILEQLETADRSLFSGNQYNIIKGEALGLRAFLHFDLLRLYTPSIRNGGLDKPGVPYVTQYKPVITPKLLVSNTLEKIQADLDAAEDLLKSDPLFTTGAGNLVRNLRFNYYAVKAVKARVFLWKDDKVNALAAAKEVIAAAPVKFPFVLQAAIAAGNEAVRDRVFTTEQIFGLYVNKLAQNYVGILDSTRFTTTLIITAARLAEQFETASIGTTDYRNVYLIRNLTGLATPKIFFGKLYQPSGITEAFSKRMPLIKIPEMYYIAAECLKDTDPATAIGYLTTVRQARGITAVISAASTSAQIQEEIRKEYWKETPSEGQFFFYHKRMNSTTVPGVSGTYPPARYVLPLPQLETEFGY</sequence>